<dbReference type="InterPro" id="IPR001870">
    <property type="entry name" value="B30.2/SPRY"/>
</dbReference>
<keyword evidence="3" id="KW-0862">Zinc</keyword>
<evidence type="ECO:0000256" key="2">
    <source>
        <dbReference type="ARBA" id="ARBA00022771"/>
    </source>
</evidence>
<dbReference type="PANTHER" id="PTHR13363:SF6">
    <property type="entry name" value="RING FINGER AND SPRY DOMAIN-CONTAINING PROTEIN 1"/>
    <property type="match status" value="1"/>
</dbReference>
<dbReference type="GO" id="GO:0051603">
    <property type="term" value="P:proteolysis involved in protein catabolic process"/>
    <property type="evidence" value="ECO:0007669"/>
    <property type="project" value="TreeGrafter"/>
</dbReference>
<dbReference type="PROSITE" id="PS50188">
    <property type="entry name" value="B302_SPRY"/>
    <property type="match status" value="1"/>
</dbReference>
<dbReference type="InterPro" id="IPR016024">
    <property type="entry name" value="ARM-type_fold"/>
</dbReference>
<dbReference type="EMBL" id="LT552062">
    <property type="protein sequence ID" value="SAL98321.1"/>
    <property type="molecule type" value="Genomic_DNA"/>
</dbReference>
<evidence type="ECO:0000313" key="7">
    <source>
        <dbReference type="Proteomes" id="UP000078561"/>
    </source>
</evidence>
<evidence type="ECO:0000256" key="3">
    <source>
        <dbReference type="ARBA" id="ARBA00022833"/>
    </source>
</evidence>
<dbReference type="InterPro" id="IPR043136">
    <property type="entry name" value="B30.2/SPRY_sf"/>
</dbReference>
<keyword evidence="7" id="KW-1185">Reference proteome</keyword>
<dbReference type="GO" id="GO:0008270">
    <property type="term" value="F:zinc ion binding"/>
    <property type="evidence" value="ECO:0007669"/>
    <property type="project" value="UniProtKB-KW"/>
</dbReference>
<dbReference type="SMART" id="SM00449">
    <property type="entry name" value="SPRY"/>
    <property type="match status" value="1"/>
</dbReference>
<dbReference type="SUPFAM" id="SSF48371">
    <property type="entry name" value="ARM repeat"/>
    <property type="match status" value="1"/>
</dbReference>
<dbReference type="InParanoid" id="A0A168MD51"/>
<evidence type="ECO:0000256" key="4">
    <source>
        <dbReference type="SAM" id="MobiDB-lite"/>
    </source>
</evidence>
<feature type="compositionally biased region" description="Polar residues" evidence="4">
    <location>
        <begin position="67"/>
        <end position="86"/>
    </location>
</feature>
<sequence>MGTRLLNMAAFSTCRFYSPPLGLSSGSSSNHLFLILLLSLPPPQLDEHSWKHVLAIARNQMEEVNLANGSQQPRRQDSLTTTTTSHPQHQLLVEQLGQPNTNQFYDRERLMVQALDTLFSVACEGSGYVDFLATMVELLDPDCPVSMAFLSHVVDRATLPSRGTMSCVSSALISTLDVRFFHSNPIIATTETTASPSSNDPDGGGSNGGSRWTSWIIHHVTSTQPSIQTTATQTNIHCEFGSKVDARVKRNALVIWAILAEKFAGDMVHLLWTPHVANLLFYFLSSNTEDWTVRVFALLALEKFALTGDMKTNILQHPLQIQNALRQAIYDSKYDGPYNTVSNIIPAAQTATATHKTNGIPGTTGFFHTFRKRPERPYMVDWISTYMNKLAKRKRTRQSKNSFLNNGSYLQQQHHQQQSNDVEPMDEDESTYDSDNDDDDLSHFTWTDPDRNANHKDSHDSWMGENLDYDQESTKSSLLLEDASKHSVMERMELAHCAEWALGHIFNNNQAMKPYSTWDLSDLNVIVNPFDATQHWKIGSNGLELRNDRLYFESIRATTSVKKGRWYYEVLLVTEGIMQIGWCTNRCRFVPEEGYGVGDDQHGFAFDTYRCAVWANGSAVYPQPHNPLYKCRAGDVLGSYLDMDQGICSFFINGKDSGSTVAFEHASNHNGTSNMEGLFPAFSLTTHQHILINFGDQPWMYLPDHLSSHQDWKGINQADSMDSAFRQQVLCGGMVRSPLDKDGMAEIGHAKSSTSGHGDDDDDHINDDWDGPLCTMCFNEPKDTSLIPCGHGSWGAACTKVLVSW</sequence>
<proteinExistence type="predicted"/>
<feature type="region of interest" description="Disordered" evidence="4">
    <location>
        <begin position="66"/>
        <end position="86"/>
    </location>
</feature>
<dbReference type="PANTHER" id="PTHR13363">
    <property type="entry name" value="RING FINGER AND SRY DOMAIN-CONTAINING"/>
    <property type="match status" value="1"/>
</dbReference>
<dbReference type="OrthoDB" id="2967263at2759"/>
<dbReference type="Proteomes" id="UP000078561">
    <property type="component" value="Unassembled WGS sequence"/>
</dbReference>
<organism evidence="6">
    <name type="scientific">Absidia glauca</name>
    <name type="common">Pin mould</name>
    <dbReference type="NCBI Taxonomy" id="4829"/>
    <lineage>
        <taxon>Eukaryota</taxon>
        <taxon>Fungi</taxon>
        <taxon>Fungi incertae sedis</taxon>
        <taxon>Mucoromycota</taxon>
        <taxon>Mucoromycotina</taxon>
        <taxon>Mucoromycetes</taxon>
        <taxon>Mucorales</taxon>
        <taxon>Cunninghamellaceae</taxon>
        <taxon>Absidia</taxon>
    </lineage>
</organism>
<keyword evidence="2" id="KW-0863">Zinc-finger</keyword>
<feature type="compositionally biased region" description="Acidic residues" evidence="4">
    <location>
        <begin position="423"/>
        <end position="440"/>
    </location>
</feature>
<dbReference type="InterPro" id="IPR013320">
    <property type="entry name" value="ConA-like_dom_sf"/>
</dbReference>
<evidence type="ECO:0000313" key="6">
    <source>
        <dbReference type="EMBL" id="SAL98321.1"/>
    </source>
</evidence>
<dbReference type="AlphaFoldDB" id="A0A168MD51"/>
<feature type="domain" description="B30.2/SPRY" evidence="5">
    <location>
        <begin position="505"/>
        <end position="699"/>
    </location>
</feature>
<dbReference type="SUPFAM" id="SSF49899">
    <property type="entry name" value="Concanavalin A-like lectins/glucanases"/>
    <property type="match status" value="1"/>
</dbReference>
<evidence type="ECO:0000256" key="1">
    <source>
        <dbReference type="ARBA" id="ARBA00022723"/>
    </source>
</evidence>
<protein>
    <recommendedName>
        <fullName evidence="5">B30.2/SPRY domain-containing protein</fullName>
    </recommendedName>
</protein>
<accession>A0A168MD51</accession>
<gene>
    <name evidence="6" type="primary">ABSGL_03850.1 scaffold 4673</name>
</gene>
<dbReference type="STRING" id="4829.A0A168MD51"/>
<reference evidence="6" key="1">
    <citation type="submission" date="2016-04" db="EMBL/GenBank/DDBJ databases">
        <authorList>
            <person name="Evans L.H."/>
            <person name="Alamgir A."/>
            <person name="Owens N."/>
            <person name="Weber N.D."/>
            <person name="Virtaneva K."/>
            <person name="Barbian K."/>
            <person name="Babar A."/>
            <person name="Rosenke K."/>
        </authorList>
    </citation>
    <scope>NUCLEOTIDE SEQUENCE [LARGE SCALE GENOMIC DNA]</scope>
    <source>
        <strain evidence="6">CBS 101.48</strain>
    </source>
</reference>
<feature type="compositionally biased region" description="Basic and acidic residues" evidence="4">
    <location>
        <begin position="448"/>
        <end position="462"/>
    </location>
</feature>
<dbReference type="Pfam" id="PF00622">
    <property type="entry name" value="SPRY"/>
    <property type="match status" value="1"/>
</dbReference>
<evidence type="ECO:0000259" key="5">
    <source>
        <dbReference type="PROSITE" id="PS50188"/>
    </source>
</evidence>
<dbReference type="InterPro" id="IPR045129">
    <property type="entry name" value="RNF123/RKP/RSPRY1"/>
</dbReference>
<dbReference type="GO" id="GO:0004842">
    <property type="term" value="F:ubiquitin-protein transferase activity"/>
    <property type="evidence" value="ECO:0007669"/>
    <property type="project" value="InterPro"/>
</dbReference>
<dbReference type="InterPro" id="IPR003877">
    <property type="entry name" value="SPRY_dom"/>
</dbReference>
<dbReference type="OMA" id="VMERMEL"/>
<dbReference type="GO" id="GO:0005737">
    <property type="term" value="C:cytoplasm"/>
    <property type="evidence" value="ECO:0007669"/>
    <property type="project" value="TreeGrafter"/>
</dbReference>
<name>A0A168MD51_ABSGL</name>
<keyword evidence="1" id="KW-0479">Metal-binding</keyword>
<dbReference type="Gene3D" id="2.60.120.920">
    <property type="match status" value="1"/>
</dbReference>
<feature type="region of interest" description="Disordered" evidence="4">
    <location>
        <begin position="411"/>
        <end position="466"/>
    </location>
</feature>